<reference evidence="2" key="1">
    <citation type="submission" date="2017-01" db="EMBL/GenBank/DDBJ databases">
        <title>Comparative genomics of anhydrobiosis in the tardigrade Hypsibius dujardini.</title>
        <authorList>
            <person name="Yoshida Y."/>
            <person name="Koutsovoulos G."/>
            <person name="Laetsch D."/>
            <person name="Stevens L."/>
            <person name="Kumar S."/>
            <person name="Horikawa D."/>
            <person name="Ishino K."/>
            <person name="Komine S."/>
            <person name="Tomita M."/>
            <person name="Blaxter M."/>
            <person name="Arakawa K."/>
        </authorList>
    </citation>
    <scope>NUCLEOTIDE SEQUENCE [LARGE SCALE GENOMIC DNA]</scope>
    <source>
        <strain evidence="2">Z151</strain>
    </source>
</reference>
<evidence type="ECO:0000313" key="1">
    <source>
        <dbReference type="EMBL" id="OWA54055.1"/>
    </source>
</evidence>
<dbReference type="EMBL" id="MTYJ01000367">
    <property type="protein sequence ID" value="OWA54055.1"/>
    <property type="molecule type" value="Genomic_DNA"/>
</dbReference>
<dbReference type="Proteomes" id="UP000192578">
    <property type="component" value="Unassembled WGS sequence"/>
</dbReference>
<sequence length="130" mass="14577">MTGAQMQIQRTCPPPRGPYHPTTITTLLPATEHSSCVPSVFLANNNTFNNNSNHNHQQHFNASQLREDQQLRKATEVPFPATLRFLLRVESVRFLRTSLNGYAEGDVPVNGYRIHYVLAEDLKAGCSLNS</sequence>
<protein>
    <submittedName>
        <fullName evidence="1">Uncharacterized protein</fullName>
    </submittedName>
</protein>
<comment type="caution">
    <text evidence="1">The sequence shown here is derived from an EMBL/GenBank/DDBJ whole genome shotgun (WGS) entry which is preliminary data.</text>
</comment>
<organism evidence="1 2">
    <name type="scientific">Hypsibius exemplaris</name>
    <name type="common">Freshwater tardigrade</name>
    <dbReference type="NCBI Taxonomy" id="2072580"/>
    <lineage>
        <taxon>Eukaryota</taxon>
        <taxon>Metazoa</taxon>
        <taxon>Ecdysozoa</taxon>
        <taxon>Tardigrada</taxon>
        <taxon>Eutardigrada</taxon>
        <taxon>Parachela</taxon>
        <taxon>Hypsibioidea</taxon>
        <taxon>Hypsibiidae</taxon>
        <taxon>Hypsibius</taxon>
    </lineage>
</organism>
<accession>A0A9X6NHN3</accession>
<keyword evidence="2" id="KW-1185">Reference proteome</keyword>
<name>A0A9X6NHN3_HYPEX</name>
<evidence type="ECO:0000313" key="2">
    <source>
        <dbReference type="Proteomes" id="UP000192578"/>
    </source>
</evidence>
<gene>
    <name evidence="1" type="ORF">BV898_18477</name>
</gene>
<proteinExistence type="predicted"/>
<dbReference type="AlphaFoldDB" id="A0A9X6NHN3"/>